<dbReference type="Proteomes" id="UP001154282">
    <property type="component" value="Unassembled WGS sequence"/>
</dbReference>
<dbReference type="EMBL" id="CAMGYJ010000008">
    <property type="protein sequence ID" value="CAI0464481.1"/>
    <property type="molecule type" value="Genomic_DNA"/>
</dbReference>
<sequence length="56" mass="6478">MVELQQAARWFWIHGLPWLTLTLSSRRFPSARRRLLSIPYSNACSPTRISVAPPQI</sequence>
<proteinExistence type="predicted"/>
<evidence type="ECO:0000313" key="1">
    <source>
        <dbReference type="EMBL" id="CAI0464481.1"/>
    </source>
</evidence>
<evidence type="ECO:0000313" key="2">
    <source>
        <dbReference type="Proteomes" id="UP001154282"/>
    </source>
</evidence>
<keyword evidence="2" id="KW-1185">Reference proteome</keyword>
<name>A0AAV0P294_9ROSI</name>
<dbReference type="AlphaFoldDB" id="A0AAV0P294"/>
<accession>A0AAV0P294</accession>
<reference evidence="1" key="1">
    <citation type="submission" date="2022-08" db="EMBL/GenBank/DDBJ databases">
        <authorList>
            <person name="Gutierrez-Valencia J."/>
        </authorList>
    </citation>
    <scope>NUCLEOTIDE SEQUENCE</scope>
</reference>
<comment type="caution">
    <text evidence="1">The sequence shown here is derived from an EMBL/GenBank/DDBJ whole genome shotgun (WGS) entry which is preliminary data.</text>
</comment>
<organism evidence="1 2">
    <name type="scientific">Linum tenue</name>
    <dbReference type="NCBI Taxonomy" id="586396"/>
    <lineage>
        <taxon>Eukaryota</taxon>
        <taxon>Viridiplantae</taxon>
        <taxon>Streptophyta</taxon>
        <taxon>Embryophyta</taxon>
        <taxon>Tracheophyta</taxon>
        <taxon>Spermatophyta</taxon>
        <taxon>Magnoliopsida</taxon>
        <taxon>eudicotyledons</taxon>
        <taxon>Gunneridae</taxon>
        <taxon>Pentapetalae</taxon>
        <taxon>rosids</taxon>
        <taxon>fabids</taxon>
        <taxon>Malpighiales</taxon>
        <taxon>Linaceae</taxon>
        <taxon>Linum</taxon>
    </lineage>
</organism>
<protein>
    <submittedName>
        <fullName evidence="1">Uncharacterized protein</fullName>
    </submittedName>
</protein>
<gene>
    <name evidence="1" type="ORF">LITE_LOCUS36202</name>
</gene>